<evidence type="ECO:0000256" key="1">
    <source>
        <dbReference type="SAM" id="Coils"/>
    </source>
</evidence>
<dbReference type="RefSeq" id="WP_126446592.1">
    <property type="nucleotide sequence ID" value="NZ_CP034549.1"/>
</dbReference>
<organism evidence="4 5">
    <name type="scientific">Nonlabens ponticola</name>
    <dbReference type="NCBI Taxonomy" id="2496866"/>
    <lineage>
        <taxon>Bacteria</taxon>
        <taxon>Pseudomonadati</taxon>
        <taxon>Bacteroidota</taxon>
        <taxon>Flavobacteriia</taxon>
        <taxon>Flavobacteriales</taxon>
        <taxon>Flavobacteriaceae</taxon>
        <taxon>Nonlabens</taxon>
    </lineage>
</organism>
<dbReference type="GO" id="GO:0003677">
    <property type="term" value="F:DNA binding"/>
    <property type="evidence" value="ECO:0007669"/>
    <property type="project" value="InterPro"/>
</dbReference>
<proteinExistence type="predicted"/>
<feature type="domain" description="Transposase IS110-like N-terminal" evidence="2">
    <location>
        <begin position="6"/>
        <end position="149"/>
    </location>
</feature>
<evidence type="ECO:0000313" key="4">
    <source>
        <dbReference type="EMBL" id="AZQ43795.1"/>
    </source>
</evidence>
<dbReference type="EMBL" id="CP034549">
    <property type="protein sequence ID" value="AZQ43795.1"/>
    <property type="molecule type" value="Genomic_DNA"/>
</dbReference>
<dbReference type="InterPro" id="IPR047650">
    <property type="entry name" value="Transpos_IS110"/>
</dbReference>
<dbReference type="InterPro" id="IPR002525">
    <property type="entry name" value="Transp_IS110-like_N"/>
</dbReference>
<evidence type="ECO:0000313" key="5">
    <source>
        <dbReference type="Proteomes" id="UP000279600"/>
    </source>
</evidence>
<evidence type="ECO:0000259" key="2">
    <source>
        <dbReference type="Pfam" id="PF01548"/>
    </source>
</evidence>
<accession>A0A3S9MX37</accession>
<dbReference type="Proteomes" id="UP000279600">
    <property type="component" value="Chromosome"/>
</dbReference>
<dbReference type="GO" id="GO:0006313">
    <property type="term" value="P:DNA transposition"/>
    <property type="evidence" value="ECO:0007669"/>
    <property type="project" value="InterPro"/>
</dbReference>
<keyword evidence="5" id="KW-1185">Reference proteome</keyword>
<protein>
    <submittedName>
        <fullName evidence="4">IS110 family transposase</fullName>
    </submittedName>
</protein>
<dbReference type="NCBIfam" id="NF033542">
    <property type="entry name" value="transpos_IS110"/>
    <property type="match status" value="1"/>
</dbReference>
<dbReference type="Pfam" id="PF02371">
    <property type="entry name" value="Transposase_20"/>
    <property type="match status" value="1"/>
</dbReference>
<gene>
    <name evidence="4" type="ORF">EJ995_05960</name>
</gene>
<reference evidence="4 5" key="1">
    <citation type="submission" date="2018-12" db="EMBL/GenBank/DDBJ databases">
        <title>Complete genome of Nonlabens sp. MJ115.</title>
        <authorList>
            <person name="Choi H.S."/>
            <person name="Jung J."/>
        </authorList>
    </citation>
    <scope>NUCLEOTIDE SEQUENCE [LARGE SCALE GENOMIC DNA]</scope>
    <source>
        <strain evidence="4 5">MJ115</strain>
    </source>
</reference>
<sequence length="327" mass="37874">MTDLIIGIDISAQTLDICIREQRCDQFFVIKNKVGAIKKFLVPLVSKDRNILLGMENTGRYNYNLYEVLRTLELKTFVIYPFHLKKSLGLVRGKNDKVDAERIANFVEKNHKELDPWKPCSETIMEMKYVMTERRSKIKTRARLLQQQRDLKLIKDPRLKRRLVNMFNKSLKLVSQQIKDLEAILEELIDMDQTIREQIELVRSVPGVGTVLSTAIVIKTEGFNTYTDPRKLACSAGVVPFNYQSGISLKSRNRVSHMADKSMKTLLHMAAMRAVRLECDLKYYYQRKIAEGKNKMSVLNAVRNKIIHIIYALIKNQTIYKNSLSLS</sequence>
<dbReference type="GO" id="GO:0004803">
    <property type="term" value="F:transposase activity"/>
    <property type="evidence" value="ECO:0007669"/>
    <property type="project" value="InterPro"/>
</dbReference>
<dbReference type="OrthoDB" id="964423at2"/>
<dbReference type="KEGG" id="noj:EJ995_05960"/>
<feature type="domain" description="Transposase IS116/IS110/IS902 C-terminal" evidence="3">
    <location>
        <begin position="200"/>
        <end position="286"/>
    </location>
</feature>
<name>A0A3S9MX37_9FLAO</name>
<evidence type="ECO:0000259" key="3">
    <source>
        <dbReference type="Pfam" id="PF02371"/>
    </source>
</evidence>
<feature type="coiled-coil region" evidence="1">
    <location>
        <begin position="171"/>
        <end position="198"/>
    </location>
</feature>
<dbReference type="PANTHER" id="PTHR33055:SF3">
    <property type="entry name" value="PUTATIVE TRANSPOSASE FOR IS117-RELATED"/>
    <property type="match status" value="1"/>
</dbReference>
<dbReference type="InterPro" id="IPR003346">
    <property type="entry name" value="Transposase_20"/>
</dbReference>
<dbReference type="AlphaFoldDB" id="A0A3S9MX37"/>
<dbReference type="PANTHER" id="PTHR33055">
    <property type="entry name" value="TRANSPOSASE FOR INSERTION SEQUENCE ELEMENT IS1111A"/>
    <property type="match status" value="1"/>
</dbReference>
<dbReference type="Pfam" id="PF01548">
    <property type="entry name" value="DEDD_Tnp_IS110"/>
    <property type="match status" value="1"/>
</dbReference>
<keyword evidence="1" id="KW-0175">Coiled coil</keyword>